<dbReference type="GO" id="GO:0022857">
    <property type="term" value="F:transmembrane transporter activity"/>
    <property type="evidence" value="ECO:0007669"/>
    <property type="project" value="InterPro"/>
</dbReference>
<keyword evidence="1 2" id="KW-0812">Transmembrane</keyword>
<feature type="transmembrane region" description="Helical" evidence="1">
    <location>
        <begin position="101"/>
        <end position="119"/>
    </location>
</feature>
<feature type="transmembrane region" description="Helical" evidence="1">
    <location>
        <begin position="236"/>
        <end position="255"/>
    </location>
</feature>
<feature type="transmembrane region" description="Helical" evidence="1">
    <location>
        <begin position="196"/>
        <end position="215"/>
    </location>
</feature>
<keyword evidence="3" id="KW-1185">Reference proteome</keyword>
<keyword evidence="1" id="KW-1133">Transmembrane helix</keyword>
<dbReference type="Proteomes" id="UP000199147">
    <property type="component" value="Unassembled WGS sequence"/>
</dbReference>
<feature type="transmembrane region" description="Helical" evidence="1">
    <location>
        <begin position="303"/>
        <end position="322"/>
    </location>
</feature>
<feature type="transmembrane region" description="Helical" evidence="1">
    <location>
        <begin position="275"/>
        <end position="296"/>
    </location>
</feature>
<keyword evidence="1" id="KW-0472">Membrane</keyword>
<dbReference type="PANTHER" id="PTHR23523:SF2">
    <property type="entry name" value="2-NITROIMIDAZOLE TRANSPORTER"/>
    <property type="match status" value="1"/>
</dbReference>
<name>A0A0H5RL42_9MYCO</name>
<dbReference type="Pfam" id="PF07690">
    <property type="entry name" value="MFS_1"/>
    <property type="match status" value="1"/>
</dbReference>
<dbReference type="PANTHER" id="PTHR23523">
    <property type="match status" value="1"/>
</dbReference>
<feature type="transmembrane region" description="Helical" evidence="1">
    <location>
        <begin position="125"/>
        <end position="146"/>
    </location>
</feature>
<dbReference type="EMBL" id="CWKH01000001">
    <property type="protein sequence ID" value="CRZ14830.1"/>
    <property type="molecule type" value="Genomic_DNA"/>
</dbReference>
<feature type="transmembrane region" description="Helical" evidence="1">
    <location>
        <begin position="390"/>
        <end position="411"/>
    </location>
</feature>
<dbReference type="SUPFAM" id="SSF103473">
    <property type="entry name" value="MFS general substrate transporter"/>
    <property type="match status" value="1"/>
</dbReference>
<feature type="transmembrane region" description="Helical" evidence="1">
    <location>
        <begin position="364"/>
        <end position="384"/>
    </location>
</feature>
<protein>
    <submittedName>
        <fullName evidence="2">Transmembrane transporter</fullName>
    </submittedName>
</protein>
<feature type="transmembrane region" description="Helical" evidence="1">
    <location>
        <begin position="328"/>
        <end position="352"/>
    </location>
</feature>
<proteinExistence type="predicted"/>
<feature type="transmembrane region" description="Helical" evidence="1">
    <location>
        <begin position="30"/>
        <end position="48"/>
    </location>
</feature>
<feature type="transmembrane region" description="Helical" evidence="1">
    <location>
        <begin position="68"/>
        <end position="89"/>
    </location>
</feature>
<evidence type="ECO:0000313" key="2">
    <source>
        <dbReference type="EMBL" id="CRZ14830.1"/>
    </source>
</evidence>
<dbReference type="AlphaFoldDB" id="A0A0H5RL42"/>
<dbReference type="InterPro" id="IPR036259">
    <property type="entry name" value="MFS_trans_sf"/>
</dbReference>
<dbReference type="STRING" id="146018.BN2156_01686"/>
<accession>A0A0H5RL42</accession>
<evidence type="ECO:0000256" key="1">
    <source>
        <dbReference type="SAM" id="Phobius"/>
    </source>
</evidence>
<sequence>MSRSLRNESLNGYEHDLELELDGAVEVRPGTMAAGGALLVVAVILTALNLRPAITSIGPVLGEMRESLGASAVWAGVLTTLPGLCFAAAGLTAPWLARRIGLGRAISVALVILSIGLVVRVLDGPYVVIGGTLVATGGIALVNVLIPVVIKGSFPAQIGLMTGVYTAALQGGGALGSAVTPPLEPLLGGWRGALSSWALVAIVALLFWVVGARGISQARTEAATSDGSGRSLLRSPLAWTITLFFGCQSFLAYVVMGWLPEVFIDSGVSKTDAGLLLGLVSILAVPISLIVPPLAAKQKNQSGWIVGLGVIGMVGMIGLLVNPGAAPLLWSFFVGIGMSVFSLALTVIALRARNAEDTARLSGMAQGFGYLLAGVGPFSFGLLHDMTAGWTAPFVMVLVVYLVQMVAGALAGRNRYV</sequence>
<dbReference type="Gene3D" id="1.20.1250.20">
    <property type="entry name" value="MFS general substrate transporter like domains"/>
    <property type="match status" value="1"/>
</dbReference>
<reference evidence="3" key="1">
    <citation type="submission" date="2015-07" db="EMBL/GenBank/DDBJ databases">
        <authorList>
            <person name="Urmite Genomes"/>
        </authorList>
    </citation>
    <scope>NUCLEOTIDE SEQUENCE [LARGE SCALE GENOMIC DNA]</scope>
    <source>
        <strain evidence="3">type strain: ATCC 49404</strain>
    </source>
</reference>
<organism evidence="2 3">
    <name type="scientific">Mycolicibacterium neworleansense</name>
    <dbReference type="NCBI Taxonomy" id="146018"/>
    <lineage>
        <taxon>Bacteria</taxon>
        <taxon>Bacillati</taxon>
        <taxon>Actinomycetota</taxon>
        <taxon>Actinomycetes</taxon>
        <taxon>Mycobacteriales</taxon>
        <taxon>Mycobacteriaceae</taxon>
        <taxon>Mycolicibacterium</taxon>
    </lineage>
</organism>
<dbReference type="InterPro" id="IPR011701">
    <property type="entry name" value="MFS"/>
</dbReference>
<dbReference type="InterPro" id="IPR052524">
    <property type="entry name" value="MFS_Cyanate_Porter"/>
</dbReference>
<evidence type="ECO:0000313" key="3">
    <source>
        <dbReference type="Proteomes" id="UP000199147"/>
    </source>
</evidence>
<gene>
    <name evidence="2" type="ORF">BN2156_01686</name>
</gene>
<feature type="transmembrane region" description="Helical" evidence="1">
    <location>
        <begin position="158"/>
        <end position="176"/>
    </location>
</feature>
<dbReference type="CDD" id="cd17339">
    <property type="entry name" value="MFS_NIMT_CynX_like"/>
    <property type="match status" value="1"/>
</dbReference>